<dbReference type="Proteomes" id="UP000320735">
    <property type="component" value="Unassembled WGS sequence"/>
</dbReference>
<name>A0A5C6BJD0_9PLAN</name>
<reference evidence="3 4" key="1">
    <citation type="submission" date="2019-02" db="EMBL/GenBank/DDBJ databases">
        <title>Deep-cultivation of Planctomycetes and their phenomic and genomic characterization uncovers novel biology.</title>
        <authorList>
            <person name="Wiegand S."/>
            <person name="Jogler M."/>
            <person name="Boedeker C."/>
            <person name="Pinto D."/>
            <person name="Vollmers J."/>
            <person name="Rivas-Marin E."/>
            <person name="Kohn T."/>
            <person name="Peeters S.H."/>
            <person name="Heuer A."/>
            <person name="Rast P."/>
            <person name="Oberbeckmann S."/>
            <person name="Bunk B."/>
            <person name="Jeske O."/>
            <person name="Meyerdierks A."/>
            <person name="Storesund J.E."/>
            <person name="Kallscheuer N."/>
            <person name="Luecker S."/>
            <person name="Lage O.M."/>
            <person name="Pohl T."/>
            <person name="Merkel B.J."/>
            <person name="Hornburger P."/>
            <person name="Mueller R.-W."/>
            <person name="Bruemmer F."/>
            <person name="Labrenz M."/>
            <person name="Spormann A.M."/>
            <person name="Op Den Camp H."/>
            <person name="Overmann J."/>
            <person name="Amann R."/>
            <person name="Jetten M.S.M."/>
            <person name="Mascher T."/>
            <person name="Medema M.H."/>
            <person name="Devos D.P."/>
            <person name="Kaster A.-K."/>
            <person name="Ovreas L."/>
            <person name="Rohde M."/>
            <person name="Galperin M.Y."/>
            <person name="Jogler C."/>
        </authorList>
    </citation>
    <scope>NUCLEOTIDE SEQUENCE [LARGE SCALE GENOMIC DNA]</scope>
    <source>
        <strain evidence="3 4">CA54</strain>
    </source>
</reference>
<comment type="caution">
    <text evidence="3">The sequence shown here is derived from an EMBL/GenBank/DDBJ whole genome shotgun (WGS) entry which is preliminary data.</text>
</comment>
<keyword evidence="2" id="KW-0812">Transmembrane</keyword>
<dbReference type="AlphaFoldDB" id="A0A5C6BJD0"/>
<gene>
    <name evidence="3" type="ORF">CA54_10960</name>
</gene>
<keyword evidence="2" id="KW-0472">Membrane</keyword>
<evidence type="ECO:0000256" key="1">
    <source>
        <dbReference type="SAM" id="MobiDB-lite"/>
    </source>
</evidence>
<protein>
    <submittedName>
        <fullName evidence="3">Uncharacterized protein</fullName>
    </submittedName>
</protein>
<dbReference type="RefSeq" id="WP_146369769.1">
    <property type="nucleotide sequence ID" value="NZ_SJPP01000001.1"/>
</dbReference>
<sequence length="174" mass="19644">MTPDHQVPEGNDPSPAPFNEPPKKNIDLEIRHRRAEKGWRFRDIQHSWTHFVWTLITTAQTIILGIVAVVSTLRPDTTTKCLLQSVFILTSLSLSIFYVLSVWKRSICSKRAMHFERSVEAEEQGKPYDNKAADRSYETRESIYVVASGLGEAIAVLTVIGNVVCLGKAMMKLE</sequence>
<feature type="transmembrane region" description="Helical" evidence="2">
    <location>
        <begin position="143"/>
        <end position="164"/>
    </location>
</feature>
<evidence type="ECO:0000313" key="4">
    <source>
        <dbReference type="Proteomes" id="UP000320735"/>
    </source>
</evidence>
<feature type="transmembrane region" description="Helical" evidence="2">
    <location>
        <begin position="50"/>
        <end position="70"/>
    </location>
</feature>
<accession>A0A5C6BJD0</accession>
<evidence type="ECO:0000256" key="2">
    <source>
        <dbReference type="SAM" id="Phobius"/>
    </source>
</evidence>
<keyword evidence="2" id="KW-1133">Transmembrane helix</keyword>
<proteinExistence type="predicted"/>
<feature type="region of interest" description="Disordered" evidence="1">
    <location>
        <begin position="1"/>
        <end position="25"/>
    </location>
</feature>
<evidence type="ECO:0000313" key="3">
    <source>
        <dbReference type="EMBL" id="TWU12273.1"/>
    </source>
</evidence>
<keyword evidence="4" id="KW-1185">Reference proteome</keyword>
<feature type="transmembrane region" description="Helical" evidence="2">
    <location>
        <begin position="82"/>
        <end position="103"/>
    </location>
</feature>
<organism evidence="3 4">
    <name type="scientific">Symmachiella macrocystis</name>
    <dbReference type="NCBI Taxonomy" id="2527985"/>
    <lineage>
        <taxon>Bacteria</taxon>
        <taxon>Pseudomonadati</taxon>
        <taxon>Planctomycetota</taxon>
        <taxon>Planctomycetia</taxon>
        <taxon>Planctomycetales</taxon>
        <taxon>Planctomycetaceae</taxon>
        <taxon>Symmachiella</taxon>
    </lineage>
</organism>
<dbReference type="EMBL" id="SJPP01000001">
    <property type="protein sequence ID" value="TWU12273.1"/>
    <property type="molecule type" value="Genomic_DNA"/>
</dbReference>